<dbReference type="SUPFAM" id="SSF56281">
    <property type="entry name" value="Metallo-hydrolase/oxidoreductase"/>
    <property type="match status" value="1"/>
</dbReference>
<name>I3IMU4_9BACT</name>
<comment type="caution">
    <text evidence="3">The sequence shown here is derived from an EMBL/GenBank/DDBJ whole genome shotgun (WGS) entry which is preliminary data.</text>
</comment>
<dbReference type="PANTHER" id="PTHR46018:SF2">
    <property type="entry name" value="ZINC PHOSPHODIESTERASE ELAC PROTEIN 1"/>
    <property type="match status" value="1"/>
</dbReference>
<dbReference type="InterPro" id="IPR036866">
    <property type="entry name" value="RibonucZ/Hydroxyglut_hydro"/>
</dbReference>
<organism evidence="3 4">
    <name type="scientific">Candidatus Jettenia caeni</name>
    <dbReference type="NCBI Taxonomy" id="247490"/>
    <lineage>
        <taxon>Bacteria</taxon>
        <taxon>Pseudomonadati</taxon>
        <taxon>Planctomycetota</taxon>
        <taxon>Candidatus Brocadiia</taxon>
        <taxon>Candidatus Brocadiales</taxon>
        <taxon>Candidatus Brocadiaceae</taxon>
        <taxon>Candidatus Jettenia</taxon>
    </lineage>
</organism>
<dbReference type="AlphaFoldDB" id="I3IMU4"/>
<dbReference type="InterPro" id="IPR001279">
    <property type="entry name" value="Metallo-B-lactamas"/>
</dbReference>
<dbReference type="Gene3D" id="3.60.15.10">
    <property type="entry name" value="Ribonuclease Z/Hydroxyacylglutathione hydrolase-like"/>
    <property type="match status" value="1"/>
</dbReference>
<accession>I3IMU4</accession>
<proteinExistence type="predicted"/>
<dbReference type="EMBL" id="BAFH01000003">
    <property type="protein sequence ID" value="GAB63039.1"/>
    <property type="molecule type" value="Genomic_DNA"/>
</dbReference>
<evidence type="ECO:0000313" key="3">
    <source>
        <dbReference type="EMBL" id="GAB63039.1"/>
    </source>
</evidence>
<dbReference type="STRING" id="247490.KSU1_C1443"/>
<sequence length="465" mass="51437">MKEKDQAMNRREMLMTLGVTATGIAAATLPTAEAAGEKKPTPGAPGEKNPYGSPPGTGISMPPYYLPTPSVRNKNNYFPQSETLGPDEMRIIFMGSNPWPPRMTQASTCIMVELGGAKRLFFDFGPGCLRNIVANQVPVPEINDIFITHLHIDHFGELPYLYQFAPFNGRWKPLCVIGPSGRTPALGTKAVCEAIKKMGAWTSAWSVGPMADGYEIDVSEFDFRDDGGICYDKDGVKVTHWRRSHGVDGASAYRLDWNGLSFVWTGDGKPDQLTAKYAKGVDVFVTEMAIDMVNLWALKQGVAPFMGAFTVDNLHTPHYGVGYLANLVQPRLAMACHVSYDRELIGEMMAGIRTHYKGMFAFGIDHTVVNVTKERVWIREAALPETTNTVRPSLEWVIQHNFGGKIPGEIAIKNPFIANQEQGIRDQEIDPALFTPKDQIREWARLPAEMKINLAEMLGITSAKK</sequence>
<dbReference type="PANTHER" id="PTHR46018">
    <property type="entry name" value="ZINC PHOSPHODIESTERASE ELAC PROTEIN 1"/>
    <property type="match status" value="1"/>
</dbReference>
<reference evidence="3 4" key="1">
    <citation type="journal article" date="2012" name="FEBS Lett.">
        <title>Anammox organism KSU-1 expresses a NirK-type copper-containing nitrite reductase instead of a NirS-type with cytochrome cd1.</title>
        <authorList>
            <person name="Hira D."/>
            <person name="Toh H."/>
            <person name="Migita C.T."/>
            <person name="Okubo H."/>
            <person name="Nishiyama T."/>
            <person name="Hattori M."/>
            <person name="Furukawa K."/>
            <person name="Fujii T."/>
        </authorList>
    </citation>
    <scope>NUCLEOTIDE SEQUENCE [LARGE SCALE GENOMIC DNA]</scope>
</reference>
<dbReference type="eggNOG" id="COG1234">
    <property type="taxonomic scope" value="Bacteria"/>
</dbReference>
<feature type="domain" description="Metallo-beta-lactamase" evidence="2">
    <location>
        <begin position="107"/>
        <end position="164"/>
    </location>
</feature>
<gene>
    <name evidence="3" type="ORF">KSU1_C1443</name>
</gene>
<evidence type="ECO:0000259" key="2">
    <source>
        <dbReference type="Pfam" id="PF00753"/>
    </source>
</evidence>
<dbReference type="OrthoDB" id="9800940at2"/>
<evidence type="ECO:0000313" key="4">
    <source>
        <dbReference type="Proteomes" id="UP000002985"/>
    </source>
</evidence>
<feature type="region of interest" description="Disordered" evidence="1">
    <location>
        <begin position="30"/>
        <end position="65"/>
    </location>
</feature>
<dbReference type="NCBIfam" id="NF041257">
    <property type="entry name" value="GntH_guanitoxin"/>
    <property type="match status" value="1"/>
</dbReference>
<dbReference type="Pfam" id="PF00753">
    <property type="entry name" value="Lactamase_B"/>
    <property type="match status" value="1"/>
</dbReference>
<protein>
    <submittedName>
        <fullName evidence="3">Ribonuclease</fullName>
    </submittedName>
</protein>
<dbReference type="InterPro" id="IPR006311">
    <property type="entry name" value="TAT_signal"/>
</dbReference>
<evidence type="ECO:0000256" key="1">
    <source>
        <dbReference type="SAM" id="MobiDB-lite"/>
    </source>
</evidence>
<keyword evidence="4" id="KW-1185">Reference proteome</keyword>
<dbReference type="Proteomes" id="UP000002985">
    <property type="component" value="Unassembled WGS sequence"/>
</dbReference>
<dbReference type="PROSITE" id="PS51318">
    <property type="entry name" value="TAT"/>
    <property type="match status" value="1"/>
</dbReference>
<dbReference type="GO" id="GO:0042781">
    <property type="term" value="F:3'-tRNA processing endoribonuclease activity"/>
    <property type="evidence" value="ECO:0007669"/>
    <property type="project" value="TreeGrafter"/>
</dbReference>